<evidence type="ECO:0000256" key="5">
    <source>
        <dbReference type="SAM" id="SignalP"/>
    </source>
</evidence>
<dbReference type="AlphaFoldDB" id="A0A5J5G4X4"/>
<dbReference type="GO" id="GO:0006508">
    <property type="term" value="P:proteolysis"/>
    <property type="evidence" value="ECO:0007669"/>
    <property type="project" value="UniProtKB-KW"/>
</dbReference>
<proteinExistence type="inferred from homology"/>
<evidence type="ECO:0000256" key="4">
    <source>
        <dbReference type="ARBA" id="ARBA00022807"/>
    </source>
</evidence>
<comment type="similarity">
    <text evidence="1">Belongs to the peptidase C40 family.</text>
</comment>
<evidence type="ECO:0000259" key="6">
    <source>
        <dbReference type="PROSITE" id="PS51935"/>
    </source>
</evidence>
<dbReference type="PANTHER" id="PTHR47053:SF1">
    <property type="entry name" value="MUREIN DD-ENDOPEPTIDASE MEPH-RELATED"/>
    <property type="match status" value="1"/>
</dbReference>
<dbReference type="OrthoDB" id="9813118at2"/>
<keyword evidence="3" id="KW-0378">Hydrolase</keyword>
<name>A0A5J5G4X4_9BACL</name>
<dbReference type="Pfam" id="PF00877">
    <property type="entry name" value="NLPC_P60"/>
    <property type="match status" value="1"/>
</dbReference>
<dbReference type="EMBL" id="VYKK01000018">
    <property type="protein sequence ID" value="KAA9002099.1"/>
    <property type="molecule type" value="Genomic_DNA"/>
</dbReference>
<organism evidence="7 8">
    <name type="scientific">Paenibacillus spiritus</name>
    <dbReference type="NCBI Taxonomy" id="2496557"/>
    <lineage>
        <taxon>Bacteria</taxon>
        <taxon>Bacillati</taxon>
        <taxon>Bacillota</taxon>
        <taxon>Bacilli</taxon>
        <taxon>Bacillales</taxon>
        <taxon>Paenibacillaceae</taxon>
        <taxon>Paenibacillus</taxon>
    </lineage>
</organism>
<dbReference type="PANTHER" id="PTHR47053">
    <property type="entry name" value="MUREIN DD-ENDOPEPTIDASE MEPH-RELATED"/>
    <property type="match status" value="1"/>
</dbReference>
<reference evidence="7 8" key="1">
    <citation type="submission" date="2019-09" db="EMBL/GenBank/DDBJ databases">
        <title>Bacillus ochoae sp. nov., Paenibacillus whitsoniae sp. nov., Paenibacillus spiritus sp. nov. Isolated from the Mars Exploration Rover during spacecraft assembly.</title>
        <authorList>
            <person name="Seuylemezian A."/>
            <person name="Vaishampayan P."/>
        </authorList>
    </citation>
    <scope>NUCLEOTIDE SEQUENCE [LARGE SCALE GENOMIC DNA]</scope>
    <source>
        <strain evidence="7 8">MER_111</strain>
    </source>
</reference>
<dbReference type="InterPro" id="IPR038765">
    <property type="entry name" value="Papain-like_cys_pep_sf"/>
</dbReference>
<dbReference type="InterPro" id="IPR051202">
    <property type="entry name" value="Peptidase_C40"/>
</dbReference>
<gene>
    <name evidence="7" type="ORF">F4V43_13650</name>
</gene>
<dbReference type="Pfam" id="PF08239">
    <property type="entry name" value="SH3_3"/>
    <property type="match status" value="1"/>
</dbReference>
<keyword evidence="5" id="KW-0732">Signal</keyword>
<sequence>MHKWIRQAAAALWAVGIAAGAGSAAGAATVHAAGNSASPATLAGRSAVIVSTVNLRDQPSLEGRFLTYLKQGSTVTILDQPTDYFYKIRTPEGRIGYASSLERYIRLLPPAAGDSPAPAEPASAFSAGQAGDAAARIEQVISAGMKYLGTPYEYGSSRSDTATFDCSDLVRQIFKEAASLTLPADSRAQGAWILSDSKAVSEIGGLKRGDLMFFMSYRGNSASAYAGIDKSAAVITHVAVYLGNGQMLHTYSKASGGVRVDTISASWTYRFLYGGSVIH</sequence>
<dbReference type="InterPro" id="IPR000064">
    <property type="entry name" value="NLP_P60_dom"/>
</dbReference>
<feature type="chain" id="PRO_5038381285" evidence="5">
    <location>
        <begin position="33"/>
        <end position="279"/>
    </location>
</feature>
<accession>A0A5J5G4X4</accession>
<dbReference type="Gene3D" id="3.90.1720.10">
    <property type="entry name" value="endopeptidase domain like (from Nostoc punctiforme)"/>
    <property type="match status" value="1"/>
</dbReference>
<dbReference type="Gene3D" id="2.30.30.40">
    <property type="entry name" value="SH3 Domains"/>
    <property type="match status" value="1"/>
</dbReference>
<dbReference type="PROSITE" id="PS51935">
    <property type="entry name" value="NLPC_P60"/>
    <property type="match status" value="1"/>
</dbReference>
<dbReference type="InterPro" id="IPR003646">
    <property type="entry name" value="SH3-like_bac-type"/>
</dbReference>
<evidence type="ECO:0000313" key="7">
    <source>
        <dbReference type="EMBL" id="KAA9002099.1"/>
    </source>
</evidence>
<protein>
    <submittedName>
        <fullName evidence="7">NlpC/P60 family protein</fullName>
    </submittedName>
</protein>
<dbReference type="Proteomes" id="UP000367750">
    <property type="component" value="Unassembled WGS sequence"/>
</dbReference>
<feature type="signal peptide" evidence="5">
    <location>
        <begin position="1"/>
        <end position="32"/>
    </location>
</feature>
<evidence type="ECO:0000256" key="3">
    <source>
        <dbReference type="ARBA" id="ARBA00022801"/>
    </source>
</evidence>
<keyword evidence="8" id="KW-1185">Reference proteome</keyword>
<keyword evidence="4" id="KW-0788">Thiol protease</keyword>
<evidence type="ECO:0000256" key="1">
    <source>
        <dbReference type="ARBA" id="ARBA00007074"/>
    </source>
</evidence>
<dbReference type="GO" id="GO:0008234">
    <property type="term" value="F:cysteine-type peptidase activity"/>
    <property type="evidence" value="ECO:0007669"/>
    <property type="project" value="UniProtKB-KW"/>
</dbReference>
<comment type="caution">
    <text evidence="7">The sequence shown here is derived from an EMBL/GenBank/DDBJ whole genome shotgun (WGS) entry which is preliminary data.</text>
</comment>
<evidence type="ECO:0000256" key="2">
    <source>
        <dbReference type="ARBA" id="ARBA00022670"/>
    </source>
</evidence>
<dbReference type="SUPFAM" id="SSF54001">
    <property type="entry name" value="Cysteine proteinases"/>
    <property type="match status" value="1"/>
</dbReference>
<evidence type="ECO:0000313" key="8">
    <source>
        <dbReference type="Proteomes" id="UP000367750"/>
    </source>
</evidence>
<feature type="domain" description="NlpC/P60" evidence="6">
    <location>
        <begin position="134"/>
        <end position="278"/>
    </location>
</feature>
<dbReference type="RefSeq" id="WP_150458804.1">
    <property type="nucleotide sequence ID" value="NZ_VYKK01000018.1"/>
</dbReference>
<keyword evidence="2" id="KW-0645">Protease</keyword>